<protein>
    <submittedName>
        <fullName evidence="1">Uncharacterized protein</fullName>
    </submittedName>
</protein>
<keyword evidence="2" id="KW-1185">Reference proteome</keyword>
<sequence length="65" mass="6535">MSRDFARLTDSTGYVCLSAAGGGSASPGGFRMWVGRAAGALVRAAAESVGMPPESAEMPMGRTAV</sequence>
<evidence type="ECO:0000313" key="2">
    <source>
        <dbReference type="Proteomes" id="UP000186168"/>
    </source>
</evidence>
<accession>A0A1R1SQS9</accession>
<dbReference type="EMBL" id="ASQP01000071">
    <property type="protein sequence ID" value="OMI40671.1"/>
    <property type="molecule type" value="Genomic_DNA"/>
</dbReference>
<dbReference type="AlphaFoldDB" id="A0A1R1SQS9"/>
<gene>
    <name evidence="1" type="ORF">SPAR_04750</name>
</gene>
<comment type="caution">
    <text evidence="1">The sequence shown here is derived from an EMBL/GenBank/DDBJ whole genome shotgun (WGS) entry which is preliminary data.</text>
</comment>
<organism evidence="1 2">
    <name type="scientific">Streptomyces sparsogenes DSM 40356</name>
    <dbReference type="NCBI Taxonomy" id="1331668"/>
    <lineage>
        <taxon>Bacteria</taxon>
        <taxon>Bacillati</taxon>
        <taxon>Actinomycetota</taxon>
        <taxon>Actinomycetes</taxon>
        <taxon>Kitasatosporales</taxon>
        <taxon>Streptomycetaceae</taxon>
        <taxon>Streptomyces</taxon>
    </lineage>
</organism>
<name>A0A1R1SQS9_9ACTN</name>
<proteinExistence type="predicted"/>
<dbReference type="Proteomes" id="UP000186168">
    <property type="component" value="Unassembled WGS sequence"/>
</dbReference>
<reference evidence="1 2" key="1">
    <citation type="submission" date="2013-05" db="EMBL/GenBank/DDBJ databases">
        <title>Genome sequence of Streptomyces sparsogenes DSM 40356.</title>
        <authorList>
            <person name="Coyne S."/>
            <person name="Seebeck F.P."/>
        </authorList>
    </citation>
    <scope>NUCLEOTIDE SEQUENCE [LARGE SCALE GENOMIC DNA]</scope>
    <source>
        <strain evidence="1 2">DSM 40356</strain>
    </source>
</reference>
<evidence type="ECO:0000313" key="1">
    <source>
        <dbReference type="EMBL" id="OMI40671.1"/>
    </source>
</evidence>